<keyword evidence="1" id="KW-0472">Membrane</keyword>
<keyword evidence="1" id="KW-1133">Transmembrane helix</keyword>
<sequence>MVNKLCMCNKRGGNQENILAEAREYGGSYYCCVLHLMSSTVIKLASYKIYLVRGKIQLHAILMLDPQSQPCNSLNMLSMLVLVLLKLFMVCTVYVYLKGKKWGSGFAFFPKVYYSLIELGGL</sequence>
<evidence type="ECO:0000313" key="3">
    <source>
        <dbReference type="Proteomes" id="UP000826656"/>
    </source>
</evidence>
<name>A0ABQ7V5F2_SOLTU</name>
<accession>A0ABQ7V5F2</accession>
<evidence type="ECO:0000313" key="2">
    <source>
        <dbReference type="EMBL" id="KAH0759305.1"/>
    </source>
</evidence>
<gene>
    <name evidence="2" type="ORF">KY290_022798</name>
</gene>
<dbReference type="EMBL" id="JAIVGD010000015">
    <property type="protein sequence ID" value="KAH0759305.1"/>
    <property type="molecule type" value="Genomic_DNA"/>
</dbReference>
<keyword evidence="1" id="KW-0812">Transmembrane</keyword>
<keyword evidence="3" id="KW-1185">Reference proteome</keyword>
<proteinExistence type="predicted"/>
<comment type="caution">
    <text evidence="2">The sequence shown here is derived from an EMBL/GenBank/DDBJ whole genome shotgun (WGS) entry which is preliminary data.</text>
</comment>
<organism evidence="2 3">
    <name type="scientific">Solanum tuberosum</name>
    <name type="common">Potato</name>
    <dbReference type="NCBI Taxonomy" id="4113"/>
    <lineage>
        <taxon>Eukaryota</taxon>
        <taxon>Viridiplantae</taxon>
        <taxon>Streptophyta</taxon>
        <taxon>Embryophyta</taxon>
        <taxon>Tracheophyta</taxon>
        <taxon>Spermatophyta</taxon>
        <taxon>Magnoliopsida</taxon>
        <taxon>eudicotyledons</taxon>
        <taxon>Gunneridae</taxon>
        <taxon>Pentapetalae</taxon>
        <taxon>asterids</taxon>
        <taxon>lamiids</taxon>
        <taxon>Solanales</taxon>
        <taxon>Solanaceae</taxon>
        <taxon>Solanoideae</taxon>
        <taxon>Solaneae</taxon>
        <taxon>Solanum</taxon>
    </lineage>
</organism>
<protein>
    <submittedName>
        <fullName evidence="2">Uncharacterized protein</fullName>
    </submittedName>
</protein>
<dbReference type="Proteomes" id="UP000826656">
    <property type="component" value="Unassembled WGS sequence"/>
</dbReference>
<feature type="transmembrane region" description="Helical" evidence="1">
    <location>
        <begin position="76"/>
        <end position="97"/>
    </location>
</feature>
<reference evidence="2 3" key="1">
    <citation type="journal article" date="2021" name="bioRxiv">
        <title>Chromosome-scale and haplotype-resolved genome assembly of a tetraploid potato cultivar.</title>
        <authorList>
            <person name="Sun H."/>
            <person name="Jiao W.-B."/>
            <person name="Krause K."/>
            <person name="Campoy J.A."/>
            <person name="Goel M."/>
            <person name="Folz-Donahue K."/>
            <person name="Kukat C."/>
            <person name="Huettel B."/>
            <person name="Schneeberger K."/>
        </authorList>
    </citation>
    <scope>NUCLEOTIDE SEQUENCE [LARGE SCALE GENOMIC DNA]</scope>
    <source>
        <strain evidence="2">SolTubOtavaFocal</strain>
        <tissue evidence="2">Leaves</tissue>
    </source>
</reference>
<evidence type="ECO:0000256" key="1">
    <source>
        <dbReference type="SAM" id="Phobius"/>
    </source>
</evidence>